<dbReference type="Pfam" id="PF00766">
    <property type="entry name" value="ETF_alpha"/>
    <property type="match status" value="1"/>
</dbReference>
<dbReference type="Gene3D" id="3.40.50.1220">
    <property type="entry name" value="TPP-binding domain"/>
    <property type="match status" value="1"/>
</dbReference>
<comment type="cofactor">
    <cofactor evidence="2">
        <name>FAD</name>
        <dbReference type="ChEBI" id="CHEBI:57692"/>
    </cofactor>
    <text evidence="2">Binds 1 FAD per dimer.</text>
</comment>
<dbReference type="SUPFAM" id="SSF54862">
    <property type="entry name" value="4Fe-4S ferredoxins"/>
    <property type="match status" value="1"/>
</dbReference>
<feature type="binding site" evidence="2">
    <location>
        <begin position="322"/>
        <end position="326"/>
    </location>
    <ligand>
        <name>FAD</name>
        <dbReference type="ChEBI" id="CHEBI:57692"/>
    </ligand>
</feature>
<comment type="similarity">
    <text evidence="1">Belongs to the ETF alpha-subunit/FixB family.</text>
</comment>
<name>A0A0P6X9K2_9CHLR</name>
<dbReference type="InterPro" id="IPR014731">
    <property type="entry name" value="ETF_asu_C"/>
</dbReference>
<evidence type="ECO:0000313" key="5">
    <source>
        <dbReference type="Proteomes" id="UP000050417"/>
    </source>
</evidence>
<dbReference type="EMBL" id="LGCL01000016">
    <property type="protein sequence ID" value="KPL78752.1"/>
    <property type="molecule type" value="Genomic_DNA"/>
</dbReference>
<dbReference type="InterPro" id="IPR033947">
    <property type="entry name" value="ETF_alpha_N"/>
</dbReference>
<dbReference type="Gene3D" id="3.40.50.620">
    <property type="entry name" value="HUPs"/>
    <property type="match status" value="1"/>
</dbReference>
<dbReference type="GO" id="GO:0050660">
    <property type="term" value="F:flavin adenine dinucleotide binding"/>
    <property type="evidence" value="ECO:0007669"/>
    <property type="project" value="InterPro"/>
</dbReference>
<dbReference type="OrthoDB" id="9770286at2"/>
<comment type="caution">
    <text evidence="4">The sequence shown here is derived from an EMBL/GenBank/DDBJ whole genome shotgun (WGS) entry which is preliminary data.</text>
</comment>
<dbReference type="SMART" id="SM00893">
    <property type="entry name" value="ETF"/>
    <property type="match status" value="1"/>
</dbReference>
<dbReference type="SUPFAM" id="SSF52402">
    <property type="entry name" value="Adenine nucleotide alpha hydrolases-like"/>
    <property type="match status" value="1"/>
</dbReference>
<feature type="domain" description="Electron transfer flavoprotein alpha/beta-subunit N-terminal" evidence="3">
    <location>
        <begin position="72"/>
        <end position="262"/>
    </location>
</feature>
<dbReference type="AlphaFoldDB" id="A0A0P6X9K2"/>
<evidence type="ECO:0000313" key="4">
    <source>
        <dbReference type="EMBL" id="KPL78752.1"/>
    </source>
</evidence>
<dbReference type="PATRIC" id="fig|1134406.4.peg.1637"/>
<dbReference type="InterPro" id="IPR029035">
    <property type="entry name" value="DHS-like_NAD/FAD-binding_dom"/>
</dbReference>
<organism evidence="4 5">
    <name type="scientific">Ornatilinea apprima</name>
    <dbReference type="NCBI Taxonomy" id="1134406"/>
    <lineage>
        <taxon>Bacteria</taxon>
        <taxon>Bacillati</taxon>
        <taxon>Chloroflexota</taxon>
        <taxon>Anaerolineae</taxon>
        <taxon>Anaerolineales</taxon>
        <taxon>Anaerolineaceae</taxon>
        <taxon>Ornatilinea</taxon>
    </lineage>
</organism>
<dbReference type="Pfam" id="PF01012">
    <property type="entry name" value="ETF"/>
    <property type="match status" value="1"/>
</dbReference>
<keyword evidence="2" id="KW-0285">Flavoprotein</keyword>
<dbReference type="InterPro" id="IPR001308">
    <property type="entry name" value="ETF_a/FixB"/>
</dbReference>
<dbReference type="PANTHER" id="PTHR43153">
    <property type="entry name" value="ELECTRON TRANSFER FLAVOPROTEIN ALPHA"/>
    <property type="match status" value="1"/>
</dbReference>
<gene>
    <name evidence="4" type="ORF">ADN00_05805</name>
</gene>
<keyword evidence="2" id="KW-0274">FAD</keyword>
<dbReference type="CDD" id="cd01715">
    <property type="entry name" value="ETF_alpha"/>
    <property type="match status" value="1"/>
</dbReference>
<dbReference type="InterPro" id="IPR014730">
    <property type="entry name" value="ETF_a/b_N"/>
</dbReference>
<protein>
    <submittedName>
        <fullName evidence="4">Electron transfer flavoprotein subunit alpha</fullName>
    </submittedName>
</protein>
<dbReference type="Proteomes" id="UP000050417">
    <property type="component" value="Unassembled WGS sequence"/>
</dbReference>
<accession>A0A0P6X9K2</accession>
<dbReference type="GO" id="GO:0033539">
    <property type="term" value="P:fatty acid beta-oxidation using acyl-CoA dehydrogenase"/>
    <property type="evidence" value="ECO:0007669"/>
    <property type="project" value="TreeGrafter"/>
</dbReference>
<reference evidence="4 5" key="1">
    <citation type="submission" date="2015-07" db="EMBL/GenBank/DDBJ databases">
        <title>Genome sequence of Ornatilinea apprima DSM 23815.</title>
        <authorList>
            <person name="Hemp J."/>
            <person name="Ward L.M."/>
            <person name="Pace L.A."/>
            <person name="Fischer W.W."/>
        </authorList>
    </citation>
    <scope>NUCLEOTIDE SEQUENCE [LARGE SCALE GENOMIC DNA]</scope>
    <source>
        <strain evidence="4 5">P3M-1</strain>
    </source>
</reference>
<sequence>MAKIIIHQEQARDLQSLTHLCPFGAIVIENDCLEITAGCKMCKLCVKNGPQGVFEFVAEDQAQIDKSQWRGIAVYVEHQEGNIHPVTLELIGKARELAGKIDQPVYALFAGAAIRENAESLRDYGVDEIFVYDHPALKFFRIEPYAAVFEDFVQQVKPSAILVGGTPVGRSLAPRVAARFRTGLTADCTKLDMQPNTDLDQIRPAFGGNIMAHIRTQNSRPQFATVRYKIFAAPGRLEHPVGKVTLMPVDDEQLRSKITVLEIKPKPAVQHLEDAEVIVVAGRGLKREQDMEMINTLAERLGGQVAGTRPIIEAGWVDPRRQIGLSGRTVKPKLLITCGVSGSVQFTAGMRGAERIIAINRDPHAPIFNCAHYGLVGDVYEIIPRLLSELPALQNGIAQREVA</sequence>
<dbReference type="PANTHER" id="PTHR43153:SF1">
    <property type="entry name" value="ELECTRON TRANSFER FLAVOPROTEIN SUBUNIT ALPHA, MITOCHONDRIAL"/>
    <property type="match status" value="1"/>
</dbReference>
<dbReference type="InterPro" id="IPR014729">
    <property type="entry name" value="Rossmann-like_a/b/a_fold"/>
</dbReference>
<feature type="binding site" evidence="2">
    <location>
        <position position="283"/>
    </location>
    <ligand>
        <name>FAD</name>
        <dbReference type="ChEBI" id="CHEBI:57692"/>
    </ligand>
</feature>
<dbReference type="RefSeq" id="WP_075062024.1">
    <property type="nucleotide sequence ID" value="NZ_LGCL01000016.1"/>
</dbReference>
<feature type="binding site" evidence="2">
    <location>
        <position position="360"/>
    </location>
    <ligand>
        <name>FAD</name>
        <dbReference type="ChEBI" id="CHEBI:57692"/>
    </ligand>
</feature>
<dbReference type="STRING" id="1134406.ADN00_05805"/>
<keyword evidence="5" id="KW-1185">Reference proteome</keyword>
<feature type="binding site" evidence="2">
    <location>
        <begin position="308"/>
        <end position="309"/>
    </location>
    <ligand>
        <name>FAD</name>
        <dbReference type="ChEBI" id="CHEBI:57692"/>
    </ligand>
</feature>
<dbReference type="GO" id="GO:0009055">
    <property type="term" value="F:electron transfer activity"/>
    <property type="evidence" value="ECO:0007669"/>
    <property type="project" value="InterPro"/>
</dbReference>
<evidence type="ECO:0000256" key="2">
    <source>
        <dbReference type="PIRSR" id="PIRSR000089-1"/>
    </source>
</evidence>
<dbReference type="PIRSF" id="PIRSF000089">
    <property type="entry name" value="Electra_flavoP_a"/>
    <property type="match status" value="1"/>
</dbReference>
<evidence type="ECO:0000259" key="3">
    <source>
        <dbReference type="SMART" id="SM00893"/>
    </source>
</evidence>
<proteinExistence type="inferred from homology"/>
<dbReference type="SUPFAM" id="SSF52467">
    <property type="entry name" value="DHS-like NAD/FAD-binding domain"/>
    <property type="match status" value="1"/>
</dbReference>
<evidence type="ECO:0000256" key="1">
    <source>
        <dbReference type="ARBA" id="ARBA00005817"/>
    </source>
</evidence>